<feature type="chain" id="PRO_5046846606" evidence="3">
    <location>
        <begin position="22"/>
        <end position="822"/>
    </location>
</feature>
<evidence type="ECO:0000313" key="5">
    <source>
        <dbReference type="Proteomes" id="UP001189429"/>
    </source>
</evidence>
<feature type="region of interest" description="Disordered" evidence="1">
    <location>
        <begin position="644"/>
        <end position="664"/>
    </location>
</feature>
<sequence length="822" mass="89147">MYLVCGGMVVQLLVVFIFAQATRPPAKPAETALANAAAGAPETPRADTPRADTPRTEGAGDSEDPAEGDAFDKVAGEQNDAHPVLGRAKYVEGMEHVASTVWTLQLVSMLCIYCGVAGVIVGVYLYPVGTTKVSAAVLCTIVQSGAYCLSFFFLWAARSLCRDVCDGFQHGLVNAGLAMCSTMRKAPMFSVLFLAARMRALNLDPPHGLPPFWLQCCFYSTTALLILEALLSAVVGLTGTPKKAYYGVAIFESKLKGVQILMHMCALMTYLMLFAIFYGVFAMVDQRPRIGDDPNPEYEHRGTLSTTVHCVLLYEVAYFSVQAGQSVTMLLQDLRGASLPSTLDTFVSAGISLGLAPMFCVLFVATRMRALQITEQMGAPPGWAQDSMYICLFATCLQATCCLVMPIFVGSACKVDEDGNPDYDLQPMVGAYAVTVVKYVAMLSLYGGLILVISSIFLMDRQSCMGWRDNRFITSYRELFEALLVVALLFFVALLFSSAKVIGMAVKLAIEAADEAVLGVNIEIQNAALNLCRGYVKVEKLKVCQPEFETIWSRDEKGAVTGTRVQPEVRLTWKEDYIFKVKTLLIKVNLWRLITSLGKEFELQNLTLTGIKVNFEKPTADMKQSNSNVEYVINFIDSLGLLPPLEETAPSPPPPPPADPAEAGQSWWAKMKAELDAVPRVLLEKIEVGDIGATVLVQNVRWLGGRDIRFAPSIGTVRFENIQRDVFGGREDLKPQEIIACVVKALGKKLCTSIVSEIPNMIAQRAKEGAGQLLRSVSSRFGASPGGLEAQEAGAASRPGASAGPCGAISKVTSCPRRSPRP</sequence>
<protein>
    <submittedName>
        <fullName evidence="4">Uncharacterized protein</fullName>
    </submittedName>
</protein>
<feature type="transmembrane region" description="Helical" evidence="2">
    <location>
        <begin position="387"/>
        <end position="409"/>
    </location>
</feature>
<feature type="compositionally biased region" description="Acidic residues" evidence="1">
    <location>
        <begin position="60"/>
        <end position="69"/>
    </location>
</feature>
<evidence type="ECO:0000313" key="4">
    <source>
        <dbReference type="EMBL" id="CAK0866924.1"/>
    </source>
</evidence>
<gene>
    <name evidence="4" type="ORF">PCOR1329_LOCUS53976</name>
</gene>
<feature type="compositionally biased region" description="Low complexity" evidence="1">
    <location>
        <begin position="30"/>
        <end position="43"/>
    </location>
</feature>
<evidence type="ECO:0000256" key="2">
    <source>
        <dbReference type="SAM" id="Phobius"/>
    </source>
</evidence>
<feature type="signal peptide" evidence="3">
    <location>
        <begin position="1"/>
        <end position="21"/>
    </location>
</feature>
<keyword evidence="2" id="KW-0472">Membrane</keyword>
<feature type="compositionally biased region" description="Pro residues" evidence="1">
    <location>
        <begin position="650"/>
        <end position="659"/>
    </location>
</feature>
<keyword evidence="2" id="KW-1133">Transmembrane helix</keyword>
<keyword evidence="2" id="KW-0812">Transmembrane</keyword>
<keyword evidence="5" id="KW-1185">Reference proteome</keyword>
<evidence type="ECO:0000256" key="3">
    <source>
        <dbReference type="SAM" id="SignalP"/>
    </source>
</evidence>
<feature type="transmembrane region" description="Helical" evidence="2">
    <location>
        <begin position="346"/>
        <end position="366"/>
    </location>
</feature>
<dbReference type="EMBL" id="CAUYUJ010016588">
    <property type="protein sequence ID" value="CAK0866924.1"/>
    <property type="molecule type" value="Genomic_DNA"/>
</dbReference>
<comment type="caution">
    <text evidence="4">The sequence shown here is derived from an EMBL/GenBank/DDBJ whole genome shotgun (WGS) entry which is preliminary data.</text>
</comment>
<feature type="transmembrane region" description="Helical" evidence="2">
    <location>
        <begin position="429"/>
        <end position="458"/>
    </location>
</feature>
<feature type="region of interest" description="Disordered" evidence="1">
    <location>
        <begin position="30"/>
        <end position="70"/>
    </location>
</feature>
<keyword evidence="3" id="KW-0732">Signal</keyword>
<accession>A0ABN9V359</accession>
<evidence type="ECO:0000256" key="1">
    <source>
        <dbReference type="SAM" id="MobiDB-lite"/>
    </source>
</evidence>
<feature type="transmembrane region" description="Helical" evidence="2">
    <location>
        <begin position="133"/>
        <end position="157"/>
    </location>
</feature>
<dbReference type="Proteomes" id="UP001189429">
    <property type="component" value="Unassembled WGS sequence"/>
</dbReference>
<proteinExistence type="predicted"/>
<feature type="transmembrane region" description="Helical" evidence="2">
    <location>
        <begin position="479"/>
        <end position="499"/>
    </location>
</feature>
<feature type="region of interest" description="Disordered" evidence="1">
    <location>
        <begin position="783"/>
        <end position="822"/>
    </location>
</feature>
<reference evidence="4" key="1">
    <citation type="submission" date="2023-10" db="EMBL/GenBank/DDBJ databases">
        <authorList>
            <person name="Chen Y."/>
            <person name="Shah S."/>
            <person name="Dougan E. K."/>
            <person name="Thang M."/>
            <person name="Chan C."/>
        </authorList>
    </citation>
    <scope>NUCLEOTIDE SEQUENCE [LARGE SCALE GENOMIC DNA]</scope>
</reference>
<feature type="transmembrane region" description="Helical" evidence="2">
    <location>
        <begin position="102"/>
        <end position="126"/>
    </location>
</feature>
<feature type="transmembrane region" description="Helical" evidence="2">
    <location>
        <begin position="260"/>
        <end position="284"/>
    </location>
</feature>
<organism evidence="4 5">
    <name type="scientific">Prorocentrum cordatum</name>
    <dbReference type="NCBI Taxonomy" id="2364126"/>
    <lineage>
        <taxon>Eukaryota</taxon>
        <taxon>Sar</taxon>
        <taxon>Alveolata</taxon>
        <taxon>Dinophyceae</taxon>
        <taxon>Prorocentrales</taxon>
        <taxon>Prorocentraceae</taxon>
        <taxon>Prorocentrum</taxon>
    </lineage>
</organism>
<feature type="compositionally biased region" description="Low complexity" evidence="1">
    <location>
        <begin position="793"/>
        <end position="808"/>
    </location>
</feature>
<feature type="compositionally biased region" description="Basic and acidic residues" evidence="1">
    <location>
        <begin position="44"/>
        <end position="55"/>
    </location>
</feature>
<feature type="transmembrane region" description="Helical" evidence="2">
    <location>
        <begin position="212"/>
        <end position="239"/>
    </location>
</feature>
<name>A0ABN9V359_9DINO</name>